<keyword evidence="3" id="KW-1185">Reference proteome</keyword>
<feature type="non-terminal residue" evidence="2">
    <location>
        <position position="1"/>
    </location>
</feature>
<name>L8GCQ4_ACACF</name>
<proteinExistence type="predicted"/>
<dbReference type="RefSeq" id="XP_004332875.1">
    <property type="nucleotide sequence ID" value="XM_004332827.1"/>
</dbReference>
<sequence>LFLDFQKTQEGHTAPKLTTLQKYTATFTNLLAAPGIIDLIHQLNQMMPEGQDFVSLDNLNSKAFWSMTPEDMRAVLHHYKLYYNKAPVKKHFWGLITTHWHNLQQQMDTFHAAKNAAKMAKCCFKDEQELQSIWKHICLGEYISPDGEHVKIQPPSMLTMEVTNTFKNHPYHSKFINDQALKTSLEALQQELAAVKAASKAKEQGMHTCSSSTTEQQRRLLALAKVSQHCLHLWLVKHKADAELQKKYSP</sequence>
<accession>L8GCQ4</accession>
<keyword evidence="1" id="KW-0175">Coiled coil</keyword>
<dbReference type="EMBL" id="KB008172">
    <property type="protein sequence ID" value="ELR10862.1"/>
    <property type="molecule type" value="Genomic_DNA"/>
</dbReference>
<evidence type="ECO:0000313" key="2">
    <source>
        <dbReference type="EMBL" id="ELR10862.1"/>
    </source>
</evidence>
<reference evidence="2 3" key="1">
    <citation type="journal article" date="2013" name="Genome Biol.">
        <title>Genome of Acanthamoeba castellanii highlights extensive lateral gene transfer and early evolution of tyrosine kinase signaling.</title>
        <authorList>
            <person name="Clarke M."/>
            <person name="Lohan A.J."/>
            <person name="Liu B."/>
            <person name="Lagkouvardos I."/>
            <person name="Roy S."/>
            <person name="Zafar N."/>
            <person name="Bertelli C."/>
            <person name="Schilde C."/>
            <person name="Kianianmomeni A."/>
            <person name="Burglin T.R."/>
            <person name="Frech C."/>
            <person name="Turcotte B."/>
            <person name="Kopec K.O."/>
            <person name="Synnott J.M."/>
            <person name="Choo C."/>
            <person name="Paponov I."/>
            <person name="Finkler A."/>
            <person name="Soon Heng Tan C."/>
            <person name="Hutchins A.P."/>
            <person name="Weinmeier T."/>
            <person name="Rattei T."/>
            <person name="Chu J.S."/>
            <person name="Gimenez G."/>
            <person name="Irimia M."/>
            <person name="Rigden D.J."/>
            <person name="Fitzpatrick D.A."/>
            <person name="Lorenzo-Morales J."/>
            <person name="Bateman A."/>
            <person name="Chiu C.H."/>
            <person name="Tang P."/>
            <person name="Hegemann P."/>
            <person name="Fromm H."/>
            <person name="Raoult D."/>
            <person name="Greub G."/>
            <person name="Miranda-Saavedra D."/>
            <person name="Chen N."/>
            <person name="Nash P."/>
            <person name="Ginger M.L."/>
            <person name="Horn M."/>
            <person name="Schaap P."/>
            <person name="Caler L."/>
            <person name="Loftus B."/>
        </authorList>
    </citation>
    <scope>NUCLEOTIDE SEQUENCE [LARGE SCALE GENOMIC DNA]</scope>
    <source>
        <strain evidence="2 3">Neff</strain>
    </source>
</reference>
<dbReference type="Proteomes" id="UP000011083">
    <property type="component" value="Unassembled WGS sequence"/>
</dbReference>
<feature type="coiled-coil region" evidence="1">
    <location>
        <begin position="178"/>
        <end position="205"/>
    </location>
</feature>
<dbReference type="VEuPathDB" id="AmoebaDB:ACA1_180950"/>
<dbReference type="AlphaFoldDB" id="L8GCQ4"/>
<evidence type="ECO:0000256" key="1">
    <source>
        <dbReference type="SAM" id="Coils"/>
    </source>
</evidence>
<organism evidence="2 3">
    <name type="scientific">Acanthamoeba castellanii (strain ATCC 30010 / Neff)</name>
    <dbReference type="NCBI Taxonomy" id="1257118"/>
    <lineage>
        <taxon>Eukaryota</taxon>
        <taxon>Amoebozoa</taxon>
        <taxon>Discosea</taxon>
        <taxon>Longamoebia</taxon>
        <taxon>Centramoebida</taxon>
        <taxon>Acanthamoebidae</taxon>
        <taxon>Acanthamoeba</taxon>
    </lineage>
</organism>
<protein>
    <submittedName>
        <fullName evidence="2">Uncharacterized protein</fullName>
    </submittedName>
</protein>
<dbReference type="GeneID" id="14911246"/>
<gene>
    <name evidence="2" type="ORF">ACA1_180950</name>
</gene>
<evidence type="ECO:0000313" key="3">
    <source>
        <dbReference type="Proteomes" id="UP000011083"/>
    </source>
</evidence>
<dbReference type="KEGG" id="acan:ACA1_180950"/>